<dbReference type="InterPro" id="IPR057191">
    <property type="entry name" value="DUF7869"/>
</dbReference>
<dbReference type="PANTHER" id="PTHR34415:SF1">
    <property type="entry name" value="INTEGRASE CATALYTIC DOMAIN-CONTAINING PROTEIN"/>
    <property type="match status" value="1"/>
</dbReference>
<keyword evidence="3" id="KW-1185">Reference proteome</keyword>
<evidence type="ECO:0000313" key="3">
    <source>
        <dbReference type="Proteomes" id="UP000030428"/>
    </source>
</evidence>
<gene>
    <name evidence="2" type="ORF">PN36_33745</name>
</gene>
<dbReference type="Proteomes" id="UP000030428">
    <property type="component" value="Unassembled WGS sequence"/>
</dbReference>
<feature type="domain" description="DUF7869" evidence="1">
    <location>
        <begin position="379"/>
        <end position="557"/>
    </location>
</feature>
<dbReference type="PANTHER" id="PTHR34415">
    <property type="entry name" value="INTEGRASE CATALYTIC DOMAIN-CONTAINING PROTEIN"/>
    <property type="match status" value="1"/>
</dbReference>
<protein>
    <recommendedName>
        <fullName evidence="1">DUF7869 domain-containing protein</fullName>
    </recommendedName>
</protein>
<name>A0A0A6RM92_9GAMM</name>
<evidence type="ECO:0000313" key="2">
    <source>
        <dbReference type="EMBL" id="KHD04931.1"/>
    </source>
</evidence>
<comment type="caution">
    <text evidence="2">The sequence shown here is derived from an EMBL/GenBank/DDBJ whole genome shotgun (WGS) entry which is preliminary data.</text>
</comment>
<sequence length="631" mass="73851">MSKIPLYLDEVNTAFEYLLEEYLNDNSDVAETLTKINNDDNNIDSKFDLEEEEKVVAAFLETPCHCSRNCKFFLNYQEVIKNRAFFRSLEKKERNYILLNVLKILLSIEDISRSGRTKNRRERKKFNYCVSIDRPVCKAVFLFYYGETSKRLDRLKSCVTKEGLTPPIHGNSGKTPTNAYNISDRKQVKSFILNFAAIHGLPDPGRDNRAGKGKLRILLPSVMTYKSVHQEYSKSIKVSGESPIAYRTFLKIWQDEFSSIRFNNPRSDLCMTCEDFKKRLNQITATLDDEKEKRQAKIHKEALAHLKHVKKERLFYQANIKVAKEYYKKLVSNEVTLESSKPNSRNIMAHYSWDFAQQLQYPFEEQQVGPIFFKTPRKAQLFGICSEGIPRQYNYLIDEEHSFEKNANTVISLLDHFFTNHSLGEKWVHLTADNCVGQNKNNALIQYLMYRVLVGLHDKIGLSFLVVGHTKFSPDAYFGLIKRYYRRTQVYTYEQLVHLIESSSKNGHNVCIPVSHNKTSSVIYRDWSSWLSQYFETLKGITNYNHFVIEPKNPSIIIVKEHKDSKELKINLTKKKFPFSKLHPPKRLPKQIFPKGLSLERQWYLYDKIRCHIPVEKYKNETCPKPKRAKT</sequence>
<reference evidence="2 3" key="1">
    <citation type="journal article" date="2016" name="Front. Microbiol.">
        <title>Single-Cell (Meta-)Genomics of a Dimorphic Candidatus Thiomargarita nelsonii Reveals Genomic Plasticity.</title>
        <authorList>
            <person name="Flood B.E."/>
            <person name="Fliss P."/>
            <person name="Jones D.S."/>
            <person name="Dick G.J."/>
            <person name="Jain S."/>
            <person name="Kaster A.K."/>
            <person name="Winkel M."/>
            <person name="Mussmann M."/>
            <person name="Bailey J."/>
        </authorList>
    </citation>
    <scope>NUCLEOTIDE SEQUENCE [LARGE SCALE GENOMIC DNA]</scope>
    <source>
        <strain evidence="2">Hydrate Ridge</strain>
    </source>
</reference>
<proteinExistence type="predicted"/>
<dbReference type="Pfam" id="PF25273">
    <property type="entry name" value="DUF7869"/>
    <property type="match status" value="1"/>
</dbReference>
<organism evidence="2 3">
    <name type="scientific">Candidatus Thiomargarita nelsonii</name>
    <dbReference type="NCBI Taxonomy" id="1003181"/>
    <lineage>
        <taxon>Bacteria</taxon>
        <taxon>Pseudomonadati</taxon>
        <taxon>Pseudomonadota</taxon>
        <taxon>Gammaproteobacteria</taxon>
        <taxon>Thiotrichales</taxon>
        <taxon>Thiotrichaceae</taxon>
        <taxon>Thiomargarita</taxon>
    </lineage>
</organism>
<evidence type="ECO:0000259" key="1">
    <source>
        <dbReference type="Pfam" id="PF25273"/>
    </source>
</evidence>
<dbReference type="AlphaFoldDB" id="A0A0A6RM92"/>
<accession>A0A0A6RM92</accession>
<dbReference type="EMBL" id="JSZA02000368">
    <property type="protein sequence ID" value="KHD04931.1"/>
    <property type="molecule type" value="Genomic_DNA"/>
</dbReference>